<name>A0A6J5QX89_9CAUD</name>
<accession>A0A6J5QX89</accession>
<gene>
    <name evidence="3" type="ORF">UFOVP1178_22</name>
    <name evidence="1" type="ORF">UFOVP522_28</name>
    <name evidence="2" type="ORF">UFOVP624_43</name>
</gene>
<dbReference type="EMBL" id="LR796602">
    <property type="protein sequence ID" value="CAB4153960.1"/>
    <property type="molecule type" value="Genomic_DNA"/>
</dbReference>
<proteinExistence type="predicted"/>
<sequence length="122" mass="13781">MLIIQRNGSSPLIVTVTELTTIASPNYLFEFIHEQSFKSYVCILTNVSIATLRYDEFLLIDGVDVNFDYNGSYVYNIYQQTSSVNLDPTLSQGLVETGRAEVVEAAIANNFYESPITFEIYE</sequence>
<reference evidence="3" key="1">
    <citation type="submission" date="2020-05" db="EMBL/GenBank/DDBJ databases">
        <authorList>
            <person name="Chiriac C."/>
            <person name="Salcher M."/>
            <person name="Ghai R."/>
            <person name="Kavagutti S V."/>
        </authorList>
    </citation>
    <scope>NUCLEOTIDE SEQUENCE</scope>
</reference>
<evidence type="ECO:0000313" key="3">
    <source>
        <dbReference type="EMBL" id="CAB4188422.1"/>
    </source>
</evidence>
<dbReference type="EMBL" id="LR797124">
    <property type="protein sequence ID" value="CAB4188422.1"/>
    <property type="molecule type" value="Genomic_DNA"/>
</dbReference>
<protein>
    <submittedName>
        <fullName evidence="3">Uncharacterized protein</fullName>
    </submittedName>
</protein>
<evidence type="ECO:0000313" key="2">
    <source>
        <dbReference type="EMBL" id="CAB4153960.1"/>
    </source>
</evidence>
<dbReference type="EMBL" id="LR796500">
    <property type="protein sequence ID" value="CAB4148825.1"/>
    <property type="molecule type" value="Genomic_DNA"/>
</dbReference>
<evidence type="ECO:0000313" key="1">
    <source>
        <dbReference type="EMBL" id="CAB4148825.1"/>
    </source>
</evidence>
<organism evidence="3">
    <name type="scientific">uncultured Caudovirales phage</name>
    <dbReference type="NCBI Taxonomy" id="2100421"/>
    <lineage>
        <taxon>Viruses</taxon>
        <taxon>Duplodnaviria</taxon>
        <taxon>Heunggongvirae</taxon>
        <taxon>Uroviricota</taxon>
        <taxon>Caudoviricetes</taxon>
        <taxon>Peduoviridae</taxon>
        <taxon>Maltschvirus</taxon>
        <taxon>Maltschvirus maltsch</taxon>
    </lineage>
</organism>